<dbReference type="eggNOG" id="COG0823">
    <property type="taxonomic scope" value="Bacteria"/>
</dbReference>
<evidence type="ECO:0000256" key="1">
    <source>
        <dbReference type="SAM" id="MobiDB-lite"/>
    </source>
</evidence>
<dbReference type="RefSeq" id="WP_044211923.1">
    <property type="nucleotide sequence ID" value="NZ_BAMD01000002.1"/>
</dbReference>
<organism evidence="3 4">
    <name type="scientific">Saccharicrinis fermentans DSM 9555 = JCM 21142</name>
    <dbReference type="NCBI Taxonomy" id="869213"/>
    <lineage>
        <taxon>Bacteria</taxon>
        <taxon>Pseudomonadati</taxon>
        <taxon>Bacteroidota</taxon>
        <taxon>Bacteroidia</taxon>
        <taxon>Marinilabiliales</taxon>
        <taxon>Marinilabiliaceae</taxon>
        <taxon>Saccharicrinis</taxon>
    </lineage>
</organism>
<dbReference type="Proteomes" id="UP000019402">
    <property type="component" value="Unassembled WGS sequence"/>
</dbReference>
<reference evidence="3 4" key="1">
    <citation type="journal article" date="2014" name="Genome Announc.">
        <title>Draft Genome Sequence of Cytophaga fermentans JCM 21142T, a Facultative Anaerobe Isolated from Marine Mud.</title>
        <authorList>
            <person name="Starns D."/>
            <person name="Oshima K."/>
            <person name="Suda W."/>
            <person name="Iino T."/>
            <person name="Yuki M."/>
            <person name="Inoue J."/>
            <person name="Kitamura K."/>
            <person name="Iida T."/>
            <person name="Darby A."/>
            <person name="Hattori M."/>
            <person name="Ohkuma M."/>
        </authorList>
    </citation>
    <scope>NUCLEOTIDE SEQUENCE [LARGE SCALE GENOMIC DNA]</scope>
    <source>
        <strain evidence="3 4">JCM 21142</strain>
    </source>
</reference>
<dbReference type="InterPro" id="IPR011042">
    <property type="entry name" value="6-blade_b-propeller_TolB-like"/>
</dbReference>
<dbReference type="EMBL" id="BAMD01000002">
    <property type="protein sequence ID" value="GAF01679.1"/>
    <property type="molecule type" value="Genomic_DNA"/>
</dbReference>
<dbReference type="InterPro" id="IPR011990">
    <property type="entry name" value="TPR-like_helical_dom_sf"/>
</dbReference>
<evidence type="ECO:0000256" key="2">
    <source>
        <dbReference type="SAM" id="SignalP"/>
    </source>
</evidence>
<feature type="signal peptide" evidence="2">
    <location>
        <begin position="1"/>
        <end position="19"/>
    </location>
</feature>
<gene>
    <name evidence="3" type="ORF">JCM21142_293</name>
</gene>
<dbReference type="Gene3D" id="2.120.10.30">
    <property type="entry name" value="TolB, C-terminal domain"/>
    <property type="match status" value="1"/>
</dbReference>
<feature type="compositionally biased region" description="Polar residues" evidence="1">
    <location>
        <begin position="593"/>
        <end position="606"/>
    </location>
</feature>
<name>W7YGF1_9BACT</name>
<feature type="chain" id="PRO_5004904312" evidence="2">
    <location>
        <begin position="20"/>
        <end position="718"/>
    </location>
</feature>
<dbReference type="STRING" id="869213.GCA_000517085_03207"/>
<feature type="region of interest" description="Disordered" evidence="1">
    <location>
        <begin position="561"/>
        <end position="623"/>
    </location>
</feature>
<dbReference type="SUPFAM" id="SSF82171">
    <property type="entry name" value="DPP6 N-terminal domain-like"/>
    <property type="match status" value="1"/>
</dbReference>
<sequence length="718" mass="81769">MKKTVSKHLLSLLCFWLFAQVTNSQSSQHTKSSRNAKLFRNAMSIANQENYKEAIEIFKVIIKDDPTDLDALYNLGLSYLNTSNGADTAIVCFSKGLDMLNDEEKEGYLGTEIGLSMGKAYQVLLQPMKAITIYEGLLANSNPKNTSLIKEIEREIQICHHAQFLIKNPINLTITNMGSKINSRYDDHSPLVAVNENQIFFTSRRNWLRLNLLRDGQYAEKIYTAPLGSDNYESARMLKVFFEQNEHEAASSISPDGNQLILFRNDQQGTSLYLSNYNGESWSTPERLPYPINSNSEETHGCISADRSTLFFTSDRKGGYGGLDIYMIKKLPNGTWGTPRNLGPDINTEFDEVTPMIHYDGKTLYFSSEGHNTMGRLDVFYSQMATDSTWSIPVNMGYPINTPDDDFFFVPTISKSHAYYASSKFTDNYGGSDIYHVEIKSDTNTELAVIEGEVDNAMGNDYTKIRILVTRTTDNHLVGDYRPEPSTGKYLMFLENGHEYLVKQTNTAKAEKISYINVTDNMRYVNSKRAVKFTDVAMDAPLVKTIETVIDKVRNSIEKELEKKKEQNTTPENTNKDSSLNQNKKTPNKKRLVSSTLKTNNKTEPTSVRIEETRQYNKEEKNNTLSHISPIAPTQIKGYTLQLMALKEGPLPDLSYFETRHITDINVYYCKDKYTRYTSGNFISYQACLAMKKEILKNNDIHDVWIRPSQDFEKLAKK</sequence>
<dbReference type="Pfam" id="PF07676">
    <property type="entry name" value="PD40"/>
    <property type="match status" value="2"/>
</dbReference>
<feature type="compositionally biased region" description="Basic and acidic residues" evidence="1">
    <location>
        <begin position="609"/>
        <end position="622"/>
    </location>
</feature>
<dbReference type="OrthoDB" id="1488841at2"/>
<keyword evidence="2" id="KW-0732">Signal</keyword>
<protein>
    <submittedName>
        <fullName evidence="3">WD40-like beta propeller repeat</fullName>
    </submittedName>
</protein>
<accession>W7YGF1</accession>
<dbReference type="AlphaFoldDB" id="W7YGF1"/>
<feature type="compositionally biased region" description="Polar residues" evidence="1">
    <location>
        <begin position="568"/>
        <end position="585"/>
    </location>
</feature>
<comment type="caution">
    <text evidence="3">The sequence shown here is derived from an EMBL/GenBank/DDBJ whole genome shotgun (WGS) entry which is preliminary data.</text>
</comment>
<evidence type="ECO:0000313" key="3">
    <source>
        <dbReference type="EMBL" id="GAF01679.1"/>
    </source>
</evidence>
<evidence type="ECO:0000313" key="4">
    <source>
        <dbReference type="Proteomes" id="UP000019402"/>
    </source>
</evidence>
<dbReference type="InterPro" id="IPR011659">
    <property type="entry name" value="WD40"/>
</dbReference>
<dbReference type="SUPFAM" id="SSF48452">
    <property type="entry name" value="TPR-like"/>
    <property type="match status" value="1"/>
</dbReference>
<proteinExistence type="predicted"/>
<keyword evidence="4" id="KW-1185">Reference proteome</keyword>
<dbReference type="Gene3D" id="1.25.40.10">
    <property type="entry name" value="Tetratricopeptide repeat domain"/>
    <property type="match status" value="1"/>
</dbReference>